<keyword evidence="6 9" id="KW-1133">Transmembrane helix</keyword>
<gene>
    <name evidence="10" type="ORF">GPM918_LOCUS21512</name>
    <name evidence="11" type="ORF">SRO942_LOCUS21508</name>
</gene>
<evidence type="ECO:0000313" key="10">
    <source>
        <dbReference type="EMBL" id="CAF1157687.1"/>
    </source>
</evidence>
<keyword evidence="12" id="KW-1185">Reference proteome</keyword>
<dbReference type="PANTHER" id="PTHR31488">
    <property type="entry name" value="DPY-19-LIKE 1, LIKE (H. SAPIENS)"/>
    <property type="match status" value="1"/>
</dbReference>
<feature type="transmembrane region" description="Helical" evidence="9">
    <location>
        <begin position="337"/>
        <end position="356"/>
    </location>
</feature>
<evidence type="ECO:0000313" key="11">
    <source>
        <dbReference type="EMBL" id="CAF3921070.1"/>
    </source>
</evidence>
<dbReference type="OrthoDB" id="6019623at2759"/>
<feature type="region of interest" description="Disordered" evidence="8">
    <location>
        <begin position="1"/>
        <end position="33"/>
    </location>
</feature>
<comment type="similarity">
    <text evidence="2">Belongs to the dpy-19 family.</text>
</comment>
<evidence type="ECO:0000256" key="2">
    <source>
        <dbReference type="ARBA" id="ARBA00008744"/>
    </source>
</evidence>
<keyword evidence="4" id="KW-0808">Transferase</keyword>
<dbReference type="Pfam" id="PF10034">
    <property type="entry name" value="Dpy19"/>
    <property type="match status" value="1"/>
</dbReference>
<evidence type="ECO:0000313" key="12">
    <source>
        <dbReference type="Proteomes" id="UP000663829"/>
    </source>
</evidence>
<keyword evidence="3" id="KW-0328">Glycosyltransferase</keyword>
<protein>
    <submittedName>
        <fullName evidence="10">Uncharacterized protein</fullName>
    </submittedName>
</protein>
<feature type="transmembrane region" description="Helical" evidence="9">
    <location>
        <begin position="362"/>
        <end position="379"/>
    </location>
</feature>
<evidence type="ECO:0000256" key="6">
    <source>
        <dbReference type="ARBA" id="ARBA00022989"/>
    </source>
</evidence>
<dbReference type="AlphaFoldDB" id="A0A814T6J3"/>
<evidence type="ECO:0000256" key="5">
    <source>
        <dbReference type="ARBA" id="ARBA00022692"/>
    </source>
</evidence>
<evidence type="ECO:0000256" key="7">
    <source>
        <dbReference type="ARBA" id="ARBA00023136"/>
    </source>
</evidence>
<feature type="transmembrane region" description="Helical" evidence="9">
    <location>
        <begin position="400"/>
        <end position="418"/>
    </location>
</feature>
<dbReference type="EMBL" id="CAJNOQ010007097">
    <property type="protein sequence ID" value="CAF1157687.1"/>
    <property type="molecule type" value="Genomic_DNA"/>
</dbReference>
<accession>A0A814T6J3</accession>
<proteinExistence type="inferred from homology"/>
<dbReference type="GO" id="GO:0005637">
    <property type="term" value="C:nuclear inner membrane"/>
    <property type="evidence" value="ECO:0007669"/>
    <property type="project" value="TreeGrafter"/>
</dbReference>
<sequence>MTRPSTVRNRRSTNKSSSTTKVSNDRSNTEPGQLSQESSLFSSYVQSPLFYILFVLILAVLIGYIHFQYVYILFENDKHFSHLSTLERELSFRTEMGLYYSYFKQLIESKTFLNGFQSIVHDNRTEAPSIINVLERFNLYPEVILSLIYRYLDSRGSLHQTCYRTERGQTMPPVLSCEGHKEPTYFYVTCVFILNGLLLSTLFVFATYLSQSIYGGLLTTAAYFYNHGEATRVMWTPPLRESFSFPFHVIQLFALTYVLQKPLTFRQLKVESSNNNLKNDASILSQQKIEKIQLILLLSITSILYLLPWQFAQFTMATQLLSVGLLYILNLISLEKLLFLNCIQTLSLLLTTLFMFGNRMLLTSLFSQVIITFYLVYAIDHLTSSYLSITNRFKLIFKHTLIVVISFLFTKLVIMKFLSVDDDQHIWDIFRSKFDKNFRTFHTQL</sequence>
<evidence type="ECO:0000256" key="8">
    <source>
        <dbReference type="SAM" id="MobiDB-lite"/>
    </source>
</evidence>
<reference evidence="10" key="1">
    <citation type="submission" date="2021-02" db="EMBL/GenBank/DDBJ databases">
        <authorList>
            <person name="Nowell W R."/>
        </authorList>
    </citation>
    <scope>NUCLEOTIDE SEQUENCE</scope>
</reference>
<dbReference type="GO" id="GO:0000030">
    <property type="term" value="F:mannosyltransferase activity"/>
    <property type="evidence" value="ECO:0007669"/>
    <property type="project" value="TreeGrafter"/>
</dbReference>
<dbReference type="PANTHER" id="PTHR31488:SF1">
    <property type="entry name" value="C-MANNOSYLTRANSFERASE DPY19L1"/>
    <property type="match status" value="1"/>
</dbReference>
<dbReference type="Proteomes" id="UP000681722">
    <property type="component" value="Unassembled WGS sequence"/>
</dbReference>
<feature type="transmembrane region" description="Helical" evidence="9">
    <location>
        <begin position="314"/>
        <end position="332"/>
    </location>
</feature>
<feature type="transmembrane region" description="Helical" evidence="9">
    <location>
        <begin position="185"/>
        <end position="209"/>
    </location>
</feature>
<feature type="transmembrane region" description="Helical" evidence="9">
    <location>
        <begin position="49"/>
        <end position="74"/>
    </location>
</feature>
<feature type="non-terminal residue" evidence="10">
    <location>
        <position position="1"/>
    </location>
</feature>
<comment type="subcellular location">
    <subcellularLocation>
        <location evidence="1">Membrane</location>
        <topology evidence="1">Multi-pass membrane protein</topology>
    </subcellularLocation>
</comment>
<dbReference type="Proteomes" id="UP000663829">
    <property type="component" value="Unassembled WGS sequence"/>
</dbReference>
<keyword evidence="7 9" id="KW-0472">Membrane</keyword>
<feature type="transmembrane region" description="Helical" evidence="9">
    <location>
        <begin position="292"/>
        <end position="308"/>
    </location>
</feature>
<dbReference type="InterPro" id="IPR018732">
    <property type="entry name" value="Dpy-19/Dpy-19-like"/>
</dbReference>
<dbReference type="EMBL" id="CAJOBC010007095">
    <property type="protein sequence ID" value="CAF3921070.1"/>
    <property type="molecule type" value="Genomic_DNA"/>
</dbReference>
<keyword evidence="5 9" id="KW-0812">Transmembrane</keyword>
<evidence type="ECO:0000256" key="1">
    <source>
        <dbReference type="ARBA" id="ARBA00004141"/>
    </source>
</evidence>
<evidence type="ECO:0000256" key="9">
    <source>
        <dbReference type="SAM" id="Phobius"/>
    </source>
</evidence>
<organism evidence="10 12">
    <name type="scientific">Didymodactylos carnosus</name>
    <dbReference type="NCBI Taxonomy" id="1234261"/>
    <lineage>
        <taxon>Eukaryota</taxon>
        <taxon>Metazoa</taxon>
        <taxon>Spiralia</taxon>
        <taxon>Gnathifera</taxon>
        <taxon>Rotifera</taxon>
        <taxon>Eurotatoria</taxon>
        <taxon>Bdelloidea</taxon>
        <taxon>Philodinida</taxon>
        <taxon>Philodinidae</taxon>
        <taxon>Didymodactylos</taxon>
    </lineage>
</organism>
<evidence type="ECO:0000256" key="4">
    <source>
        <dbReference type="ARBA" id="ARBA00022679"/>
    </source>
</evidence>
<comment type="caution">
    <text evidence="10">The sequence shown here is derived from an EMBL/GenBank/DDBJ whole genome shotgun (WGS) entry which is preliminary data.</text>
</comment>
<evidence type="ECO:0000256" key="3">
    <source>
        <dbReference type="ARBA" id="ARBA00022676"/>
    </source>
</evidence>
<name>A0A814T6J3_9BILA</name>